<dbReference type="GO" id="GO:0005737">
    <property type="term" value="C:cytoplasm"/>
    <property type="evidence" value="ECO:0007669"/>
    <property type="project" value="UniProtKB-UniRule"/>
</dbReference>
<dbReference type="PANTHER" id="PTHR14084">
    <property type="entry name" value="KYNURENINASE"/>
    <property type="match status" value="1"/>
</dbReference>
<dbReference type="InterPro" id="IPR015424">
    <property type="entry name" value="PyrdxlP-dep_Trfase"/>
</dbReference>
<dbReference type="Pfam" id="PF22580">
    <property type="entry name" value="KYNU_C"/>
    <property type="match status" value="1"/>
</dbReference>
<evidence type="ECO:0000256" key="4">
    <source>
        <dbReference type="HAMAP-Rule" id="MF_01970"/>
    </source>
</evidence>
<evidence type="ECO:0000313" key="7">
    <source>
        <dbReference type="EMBL" id="RPD42565.1"/>
    </source>
</evidence>
<evidence type="ECO:0000256" key="1">
    <source>
        <dbReference type="ARBA" id="ARBA00022642"/>
    </source>
</evidence>
<dbReference type="OrthoDB" id="9812626at2"/>
<dbReference type="FunFam" id="3.40.640.10:FF:000031">
    <property type="entry name" value="Kynureninase"/>
    <property type="match status" value="1"/>
</dbReference>
<dbReference type="EC" id="3.7.1.3" evidence="4 5"/>
<feature type="binding site" evidence="4">
    <location>
        <position position="276"/>
    </location>
    <ligand>
        <name>pyridoxal 5'-phosphate</name>
        <dbReference type="ChEBI" id="CHEBI:597326"/>
    </ligand>
</feature>
<dbReference type="Proteomes" id="UP000279089">
    <property type="component" value="Unassembled WGS sequence"/>
</dbReference>
<dbReference type="InterPro" id="IPR015421">
    <property type="entry name" value="PyrdxlP-dep_Trfase_major"/>
</dbReference>
<dbReference type="InterPro" id="IPR015422">
    <property type="entry name" value="PyrdxlP-dep_Trfase_small"/>
</dbReference>
<dbReference type="PANTHER" id="PTHR14084:SF0">
    <property type="entry name" value="KYNURENINASE"/>
    <property type="match status" value="1"/>
</dbReference>
<evidence type="ECO:0000256" key="3">
    <source>
        <dbReference type="ARBA" id="ARBA00022898"/>
    </source>
</evidence>
<dbReference type="UniPathway" id="UPA00253">
    <property type="reaction ID" value="UER00329"/>
</dbReference>
<dbReference type="GO" id="GO:0009435">
    <property type="term" value="P:NAD+ biosynthetic process"/>
    <property type="evidence" value="ECO:0007669"/>
    <property type="project" value="UniProtKB-UniRule"/>
</dbReference>
<proteinExistence type="inferred from homology"/>
<dbReference type="GO" id="GO:0019441">
    <property type="term" value="P:L-tryptophan catabolic process to kynurenine"/>
    <property type="evidence" value="ECO:0007669"/>
    <property type="project" value="TreeGrafter"/>
</dbReference>
<comment type="similarity">
    <text evidence="4 6">Belongs to the kynureninase family.</text>
</comment>
<comment type="catalytic activity">
    <reaction evidence="6">
        <text>3-hydroxy-L-kynurenine + H2O = 3-hydroxyanthranilate + L-alanine + H(+)</text>
        <dbReference type="Rhea" id="RHEA:25143"/>
        <dbReference type="ChEBI" id="CHEBI:15377"/>
        <dbReference type="ChEBI" id="CHEBI:15378"/>
        <dbReference type="ChEBI" id="CHEBI:36559"/>
        <dbReference type="ChEBI" id="CHEBI:57972"/>
        <dbReference type="ChEBI" id="CHEBI:58125"/>
        <dbReference type="EC" id="3.7.1.3"/>
    </reaction>
</comment>
<feature type="binding site" evidence="4">
    <location>
        <position position="304"/>
    </location>
    <ligand>
        <name>pyridoxal 5'-phosphate</name>
        <dbReference type="ChEBI" id="CHEBI:597326"/>
    </ligand>
</feature>
<comment type="catalytic activity">
    <reaction evidence="4 6">
        <text>L-kynurenine + H2O = anthranilate + L-alanine + H(+)</text>
        <dbReference type="Rhea" id="RHEA:16813"/>
        <dbReference type="ChEBI" id="CHEBI:15377"/>
        <dbReference type="ChEBI" id="CHEBI:15378"/>
        <dbReference type="ChEBI" id="CHEBI:16567"/>
        <dbReference type="ChEBI" id="CHEBI:57959"/>
        <dbReference type="ChEBI" id="CHEBI:57972"/>
        <dbReference type="EC" id="3.7.1.3"/>
    </reaction>
</comment>
<gene>
    <name evidence="4 7" type="primary">kynU</name>
    <name evidence="7" type="ORF">EG028_05165</name>
</gene>
<dbReference type="AlphaFoldDB" id="A0A3N4MGL0"/>
<reference evidence="8" key="1">
    <citation type="submission" date="2018-11" db="EMBL/GenBank/DDBJ databases">
        <title>Chitinophaga lutea sp.nov., isolate from arsenic contaminated soil.</title>
        <authorList>
            <person name="Zong Y."/>
        </authorList>
    </citation>
    <scope>NUCLEOTIDE SEQUENCE [LARGE SCALE GENOMIC DNA]</scope>
    <source>
        <strain evidence="8">YLT18</strain>
    </source>
</reference>
<comment type="cofactor">
    <cofactor evidence="4 6">
        <name>pyridoxal 5'-phosphate</name>
        <dbReference type="ChEBI" id="CHEBI:597326"/>
    </cofactor>
</comment>
<evidence type="ECO:0000256" key="6">
    <source>
        <dbReference type="PIRNR" id="PIRNR038800"/>
    </source>
</evidence>
<protein>
    <recommendedName>
        <fullName evidence="4 5">Kynureninase</fullName>
        <ecNumber evidence="4 5">3.7.1.3</ecNumber>
    </recommendedName>
    <alternativeName>
        <fullName evidence="4">L-kynurenine hydrolase</fullName>
    </alternativeName>
</protein>
<comment type="subunit">
    <text evidence="4 6">Homodimer.</text>
</comment>
<evidence type="ECO:0000256" key="2">
    <source>
        <dbReference type="ARBA" id="ARBA00022801"/>
    </source>
</evidence>
<dbReference type="GO" id="GO:0030429">
    <property type="term" value="F:kynureninase activity"/>
    <property type="evidence" value="ECO:0007669"/>
    <property type="project" value="UniProtKB-UniRule"/>
</dbReference>
<dbReference type="Gene3D" id="3.90.1150.10">
    <property type="entry name" value="Aspartate Aminotransferase, domain 1"/>
    <property type="match status" value="1"/>
</dbReference>
<dbReference type="UniPathway" id="UPA00334">
    <property type="reaction ID" value="UER00455"/>
</dbReference>
<organism evidence="7 8">
    <name type="scientific">Chitinophaga barathri</name>
    <dbReference type="NCBI Taxonomy" id="1647451"/>
    <lineage>
        <taxon>Bacteria</taxon>
        <taxon>Pseudomonadati</taxon>
        <taxon>Bacteroidota</taxon>
        <taxon>Chitinophagia</taxon>
        <taxon>Chitinophagales</taxon>
        <taxon>Chitinophagaceae</taxon>
        <taxon>Chitinophaga</taxon>
    </lineage>
</organism>
<comment type="pathway">
    <text evidence="4 6">Amino-acid degradation; L-kynurenine degradation; L-alanine and anthranilate from L-kynurenine: step 1/1.</text>
</comment>
<feature type="modified residue" description="N6-(pyridoxal phosphate)lysine" evidence="4">
    <location>
        <position position="246"/>
    </location>
</feature>
<feature type="binding site" evidence="4">
    <location>
        <begin position="135"/>
        <end position="138"/>
    </location>
    <ligand>
        <name>pyridoxal 5'-phosphate</name>
        <dbReference type="ChEBI" id="CHEBI:597326"/>
    </ligand>
</feature>
<dbReference type="HAMAP" id="MF_01970">
    <property type="entry name" value="Kynureninase"/>
    <property type="match status" value="1"/>
</dbReference>
<feature type="binding site" evidence="4">
    <location>
        <position position="245"/>
    </location>
    <ligand>
        <name>pyridoxal 5'-phosphate</name>
        <dbReference type="ChEBI" id="CHEBI:597326"/>
    </ligand>
</feature>
<dbReference type="InterPro" id="IPR010111">
    <property type="entry name" value="Kynureninase"/>
</dbReference>
<dbReference type="Gene3D" id="3.40.640.10">
    <property type="entry name" value="Type I PLP-dependent aspartate aminotransferase-like (Major domain)"/>
    <property type="match status" value="1"/>
</dbReference>
<evidence type="ECO:0000256" key="5">
    <source>
        <dbReference type="NCBIfam" id="TIGR01814"/>
    </source>
</evidence>
<keyword evidence="1 4" id="KW-0662">Pyridine nucleotide biosynthesis</keyword>
<comment type="function">
    <text evidence="4 6">Catalyzes the cleavage of L-kynurenine (L-Kyn) and L-3-hydroxykynurenine (L-3OHKyn) into anthranilic acid (AA) and 3-hydroxyanthranilic acid (3-OHAA), respectively.</text>
</comment>
<keyword evidence="2 4" id="KW-0378">Hydrolase</keyword>
<feature type="binding site" evidence="4">
    <location>
        <position position="107"/>
    </location>
    <ligand>
        <name>pyridoxal 5'-phosphate</name>
        <dbReference type="ChEBI" id="CHEBI:597326"/>
    </ligand>
</feature>
<accession>A0A3N4MGL0</accession>
<feature type="binding site" evidence="4">
    <location>
        <position position="108"/>
    </location>
    <ligand>
        <name>pyridoxal 5'-phosphate</name>
        <dbReference type="ChEBI" id="CHEBI:597326"/>
    </ligand>
</feature>
<dbReference type="EMBL" id="RMBX01000002">
    <property type="protein sequence ID" value="RPD42565.1"/>
    <property type="molecule type" value="Genomic_DNA"/>
</dbReference>
<dbReference type="GO" id="GO:0097053">
    <property type="term" value="P:L-kynurenine catabolic process"/>
    <property type="evidence" value="ECO:0007669"/>
    <property type="project" value="UniProtKB-UniRule"/>
</dbReference>
<dbReference type="NCBIfam" id="TIGR01814">
    <property type="entry name" value="kynureninase"/>
    <property type="match status" value="1"/>
</dbReference>
<comment type="caution">
    <text evidence="4">Lacks conserved residue(s) required for the propagation of feature annotation.</text>
</comment>
<comment type="pathway">
    <text evidence="4 6">Cofactor biosynthesis; NAD(+) biosynthesis; quinolinate from L-kynurenine: step 2/3.</text>
</comment>
<sequence length="419" mass="47533">MNTAFETSASFAQNRDAADVLNGFKSRFHFPQHEGKDTIYFCGNSLGLQARSVAGAMQQELEDWQNMAVEGYFRARNPWLYYQYNFSETLSAMMGCGEEEVTVMNTLTVNLHLILQSFYRPDKQRYRILMEAGAFPSDQYALETLVRLHGFNPDDAIIEVHPREGEKLLHTEDILAAIHQHRDSLAVVLMGGINYYTGQFYDMPVITAAAHEAGAYAGWDLAHVAGNIPLELHKWDVDFAVWCSYKYLNGGPGAAGGLYVHERFGNDPQFPRLGGWWGNDEKTRFKMEKGFIPRNGAAGWQISTAQVFNMVALKASLELFREAGTQRLREKSVQLTAYLEYLLGQTKLPFEVITPKDPQQRGAQLSLYFPQNGKAIQTRMMENGIICDYREPGVIRLAPAPLYCSYSDVFRFYEVLQTF</sequence>
<dbReference type="GO" id="GO:0043420">
    <property type="term" value="P:anthranilate metabolic process"/>
    <property type="evidence" value="ECO:0007669"/>
    <property type="project" value="TreeGrafter"/>
</dbReference>
<name>A0A3N4MGL0_9BACT</name>
<comment type="caution">
    <text evidence="7">The sequence shown here is derived from an EMBL/GenBank/DDBJ whole genome shotgun (WGS) entry which is preliminary data.</text>
</comment>
<dbReference type="GO" id="GO:0019805">
    <property type="term" value="P:quinolinate biosynthetic process"/>
    <property type="evidence" value="ECO:0007669"/>
    <property type="project" value="UniProtKB-UniRule"/>
</dbReference>
<dbReference type="PIRSF" id="PIRSF038800">
    <property type="entry name" value="KYNU"/>
    <property type="match status" value="1"/>
</dbReference>
<keyword evidence="3 4" id="KW-0663">Pyridoxal phosphate</keyword>
<feature type="binding site" evidence="4">
    <location>
        <position position="223"/>
    </location>
    <ligand>
        <name>pyridoxal 5'-phosphate</name>
        <dbReference type="ChEBI" id="CHEBI:597326"/>
    </ligand>
</feature>
<evidence type="ECO:0000313" key="8">
    <source>
        <dbReference type="Proteomes" id="UP000279089"/>
    </source>
</evidence>
<keyword evidence="8" id="KW-1185">Reference proteome</keyword>
<dbReference type="RefSeq" id="WP_120515290.1">
    <property type="nucleotide sequence ID" value="NZ_QXZY01000003.1"/>
</dbReference>
<dbReference type="GO" id="GO:0030170">
    <property type="term" value="F:pyridoxal phosphate binding"/>
    <property type="evidence" value="ECO:0007669"/>
    <property type="project" value="UniProtKB-UniRule"/>
</dbReference>
<feature type="binding site" evidence="4">
    <location>
        <position position="220"/>
    </location>
    <ligand>
        <name>pyridoxal 5'-phosphate</name>
        <dbReference type="ChEBI" id="CHEBI:597326"/>
    </ligand>
</feature>
<dbReference type="SUPFAM" id="SSF53383">
    <property type="entry name" value="PLP-dependent transferases"/>
    <property type="match status" value="1"/>
</dbReference>